<name>A0A0W0YKM9_9GAMM</name>
<evidence type="ECO:0000313" key="1">
    <source>
        <dbReference type="EMBL" id="KTD57448.1"/>
    </source>
</evidence>
<dbReference type="OrthoDB" id="9892126at2"/>
<sequence length="59" mass="6813">MPQKIITLFNNIGDHKKGLALNLKYNFNSYSVIINSAYVPVLKKTSRFESYTLAINSFW</sequence>
<dbReference type="EMBL" id="LNYU01000075">
    <property type="protein sequence ID" value="KTD57448.1"/>
    <property type="molecule type" value="Genomic_DNA"/>
</dbReference>
<comment type="caution">
    <text evidence="1">The sequence shown here is derived from an EMBL/GenBank/DDBJ whole genome shotgun (WGS) entry which is preliminary data.</text>
</comment>
<dbReference type="Proteomes" id="UP000054703">
    <property type="component" value="Unassembled WGS sequence"/>
</dbReference>
<dbReference type="AlphaFoldDB" id="A0A0W0YKM9"/>
<protein>
    <submittedName>
        <fullName evidence="1">Uncharacterized protein</fullName>
    </submittedName>
</protein>
<dbReference type="STRING" id="45074.Lsan_2550"/>
<gene>
    <name evidence="1" type="ORF">Lsan_2550</name>
</gene>
<reference evidence="1 2" key="1">
    <citation type="submission" date="2015-11" db="EMBL/GenBank/DDBJ databases">
        <title>Genomic analysis of 38 Legionella species identifies large and diverse effector repertoires.</title>
        <authorList>
            <person name="Burstein D."/>
            <person name="Amaro F."/>
            <person name="Zusman T."/>
            <person name="Lifshitz Z."/>
            <person name="Cohen O."/>
            <person name="Gilbert J.A."/>
            <person name="Pupko T."/>
            <person name="Shuman H.A."/>
            <person name="Segal G."/>
        </authorList>
    </citation>
    <scope>NUCLEOTIDE SEQUENCE [LARGE SCALE GENOMIC DNA]</scope>
    <source>
        <strain evidence="1 2">SC-63-C7</strain>
    </source>
</reference>
<evidence type="ECO:0000313" key="2">
    <source>
        <dbReference type="Proteomes" id="UP000054703"/>
    </source>
</evidence>
<proteinExistence type="predicted"/>
<dbReference type="PATRIC" id="fig|45074.5.peg.2743"/>
<organism evidence="1 2">
    <name type="scientific">Legionella santicrucis</name>
    <dbReference type="NCBI Taxonomy" id="45074"/>
    <lineage>
        <taxon>Bacteria</taxon>
        <taxon>Pseudomonadati</taxon>
        <taxon>Pseudomonadota</taxon>
        <taxon>Gammaproteobacteria</taxon>
        <taxon>Legionellales</taxon>
        <taxon>Legionellaceae</taxon>
        <taxon>Legionella</taxon>
    </lineage>
</organism>
<keyword evidence="2" id="KW-1185">Reference proteome</keyword>
<accession>A0A0W0YKM9</accession>